<dbReference type="InterPro" id="IPR016654">
    <property type="entry name" value="U6_snRNA_Lsm2"/>
</dbReference>
<dbReference type="OrthoDB" id="10256176at2759"/>
<evidence type="ECO:0000259" key="7">
    <source>
        <dbReference type="PROSITE" id="PS52002"/>
    </source>
</evidence>
<dbReference type="Gene3D" id="3.30.70.100">
    <property type="match status" value="1"/>
</dbReference>
<organism evidence="8 9">
    <name type="scientific">Nyssa sinensis</name>
    <dbReference type="NCBI Taxonomy" id="561372"/>
    <lineage>
        <taxon>Eukaryota</taxon>
        <taxon>Viridiplantae</taxon>
        <taxon>Streptophyta</taxon>
        <taxon>Embryophyta</taxon>
        <taxon>Tracheophyta</taxon>
        <taxon>Spermatophyta</taxon>
        <taxon>Magnoliopsida</taxon>
        <taxon>eudicotyledons</taxon>
        <taxon>Gunneridae</taxon>
        <taxon>Pentapetalae</taxon>
        <taxon>asterids</taxon>
        <taxon>Cornales</taxon>
        <taxon>Nyssaceae</taxon>
        <taxon>Nyssa</taxon>
    </lineage>
</organism>
<keyword evidence="2" id="KW-0488">Methylation</keyword>
<evidence type="ECO:0000256" key="1">
    <source>
        <dbReference type="ARBA" id="ARBA00004170"/>
    </source>
</evidence>
<feature type="domain" description="HMA" evidence="6">
    <location>
        <begin position="65"/>
        <end position="129"/>
    </location>
</feature>
<evidence type="ECO:0000256" key="2">
    <source>
        <dbReference type="ARBA" id="ARBA00022481"/>
    </source>
</evidence>
<dbReference type="PANTHER" id="PTHR45868:SF80">
    <property type="entry name" value="F15K9.8-RELATED"/>
    <property type="match status" value="1"/>
</dbReference>
<sequence>MLFFSYFKDLVGREVTVELKNDLAIRGTLHSVDQYLNIKLENTRVVDQDKYPHMLSVRNCFIRGSVTCVLKVNIGCCNECPVKVKKILQKIDGVYSVTTDAENGMIKVSGKVDPMILIKKLSKKGKKAELLSYDKKPMKDQNQQEEVQFKNMKTDQDKCWRNDKKKHVHHKERKQDCCQSDHEEPNDYKFSTTEQTFDENVCRDIHCKIHNRRLIIGKDRLRYNAAMVWNHPPNPRGYFNRDGPPYPPVAPPGPPYRQYCANEQYVQPIMYERRPPPYDHHHPGLPPPAYGYHPRRPLPVVDDFTHLLSDDNTRGCSVM</sequence>
<dbReference type="InterPro" id="IPR001163">
    <property type="entry name" value="Sm_dom_euk/arc"/>
</dbReference>
<keyword evidence="3" id="KW-0479">Metal-binding</keyword>
<comment type="subcellular location">
    <subcellularLocation>
        <location evidence="1">Membrane</location>
        <topology evidence="1">Peripheral membrane protein</topology>
    </subcellularLocation>
</comment>
<feature type="domain" description="Sm" evidence="7">
    <location>
        <begin position="2"/>
        <end position="76"/>
    </location>
</feature>
<keyword evidence="4" id="KW-0449">Lipoprotein</keyword>
<proteinExistence type="inferred from homology"/>
<reference evidence="8 9" key="1">
    <citation type="submission" date="2019-09" db="EMBL/GenBank/DDBJ databases">
        <title>A chromosome-level genome assembly of the Chinese tupelo Nyssa sinensis.</title>
        <authorList>
            <person name="Yang X."/>
            <person name="Kang M."/>
            <person name="Yang Y."/>
            <person name="Xiong H."/>
            <person name="Wang M."/>
            <person name="Zhang Z."/>
            <person name="Wang Z."/>
            <person name="Wu H."/>
            <person name="Ma T."/>
            <person name="Liu J."/>
            <person name="Xi Z."/>
        </authorList>
    </citation>
    <scope>NUCLEOTIDE SEQUENCE [LARGE SCALE GENOMIC DNA]</scope>
    <source>
        <strain evidence="8">J267</strain>
        <tissue evidence="8">Leaf</tissue>
    </source>
</reference>
<evidence type="ECO:0000313" key="8">
    <source>
        <dbReference type="EMBL" id="KAA8543201.1"/>
    </source>
</evidence>
<keyword evidence="9" id="KW-1185">Reference proteome</keyword>
<dbReference type="Pfam" id="PF00403">
    <property type="entry name" value="HMA"/>
    <property type="match status" value="1"/>
</dbReference>
<dbReference type="PROSITE" id="PS50846">
    <property type="entry name" value="HMA_2"/>
    <property type="match status" value="1"/>
</dbReference>
<protein>
    <submittedName>
        <fullName evidence="8">Uncharacterized protein</fullName>
    </submittedName>
</protein>
<keyword evidence="4" id="KW-0636">Prenylation</keyword>
<dbReference type="GO" id="GO:0009626">
    <property type="term" value="P:plant-type hypersensitive response"/>
    <property type="evidence" value="ECO:0007669"/>
    <property type="project" value="UniProtKB-KW"/>
</dbReference>
<accession>A0A5J5BPU8</accession>
<dbReference type="SUPFAM" id="SSF50182">
    <property type="entry name" value="Sm-like ribonucleoproteins"/>
    <property type="match status" value="1"/>
</dbReference>
<dbReference type="SUPFAM" id="SSF55008">
    <property type="entry name" value="HMA, heavy metal-associated domain"/>
    <property type="match status" value="1"/>
</dbReference>
<dbReference type="InterPro" id="IPR047575">
    <property type="entry name" value="Sm"/>
</dbReference>
<evidence type="ECO:0000259" key="6">
    <source>
        <dbReference type="PROSITE" id="PS50846"/>
    </source>
</evidence>
<dbReference type="CDD" id="cd01725">
    <property type="entry name" value="LSm2"/>
    <property type="match status" value="1"/>
</dbReference>
<dbReference type="EMBL" id="CM018034">
    <property type="protein sequence ID" value="KAA8543201.1"/>
    <property type="molecule type" value="Genomic_DNA"/>
</dbReference>
<dbReference type="InterPro" id="IPR006121">
    <property type="entry name" value="HMA_dom"/>
</dbReference>
<evidence type="ECO:0000256" key="3">
    <source>
        <dbReference type="ARBA" id="ARBA00022723"/>
    </source>
</evidence>
<dbReference type="Gene3D" id="2.30.30.100">
    <property type="match status" value="1"/>
</dbReference>
<dbReference type="SMART" id="SM00651">
    <property type="entry name" value="Sm"/>
    <property type="match status" value="1"/>
</dbReference>
<evidence type="ECO:0000313" key="9">
    <source>
        <dbReference type="Proteomes" id="UP000325577"/>
    </source>
</evidence>
<dbReference type="PANTHER" id="PTHR45868">
    <property type="entry name" value="HEAVY METAL-ASSOCIATED ISOPRENYLATED PLANT PROTEIN 33-RELATED"/>
    <property type="match status" value="1"/>
</dbReference>
<dbReference type="GO" id="GO:0003723">
    <property type="term" value="F:RNA binding"/>
    <property type="evidence" value="ECO:0007669"/>
    <property type="project" value="InterPro"/>
</dbReference>
<evidence type="ECO:0000256" key="5">
    <source>
        <dbReference type="ARBA" id="ARBA00024045"/>
    </source>
</evidence>
<name>A0A5J5BPU8_9ASTE</name>
<dbReference type="InterPro" id="IPR010920">
    <property type="entry name" value="LSM_dom_sf"/>
</dbReference>
<evidence type="ECO:0000256" key="4">
    <source>
        <dbReference type="ARBA" id="ARBA00023289"/>
    </source>
</evidence>
<gene>
    <name evidence="8" type="ORF">F0562_021304</name>
</gene>
<dbReference type="InterPro" id="IPR036163">
    <property type="entry name" value="HMA_dom_sf"/>
</dbReference>
<dbReference type="GO" id="GO:0006397">
    <property type="term" value="P:mRNA processing"/>
    <property type="evidence" value="ECO:0007669"/>
    <property type="project" value="InterPro"/>
</dbReference>
<dbReference type="GO" id="GO:0046872">
    <property type="term" value="F:metal ion binding"/>
    <property type="evidence" value="ECO:0007669"/>
    <property type="project" value="UniProtKB-KW"/>
</dbReference>
<dbReference type="AlphaFoldDB" id="A0A5J5BPU8"/>
<dbReference type="Proteomes" id="UP000325577">
    <property type="component" value="Linkage Group LG11"/>
</dbReference>
<dbReference type="FunFam" id="2.30.30.100:FF:000053">
    <property type="entry name" value="U6 snRNA-associated Sm-like protein LSm2"/>
    <property type="match status" value="1"/>
</dbReference>
<dbReference type="CDD" id="cd00371">
    <property type="entry name" value="HMA"/>
    <property type="match status" value="1"/>
</dbReference>
<dbReference type="GO" id="GO:0016020">
    <property type="term" value="C:membrane"/>
    <property type="evidence" value="ECO:0007669"/>
    <property type="project" value="UniProtKB-SubCell"/>
</dbReference>
<dbReference type="Pfam" id="PF01423">
    <property type="entry name" value="LSM"/>
    <property type="match status" value="1"/>
</dbReference>
<dbReference type="PROSITE" id="PS52002">
    <property type="entry name" value="SM"/>
    <property type="match status" value="1"/>
</dbReference>
<comment type="similarity">
    <text evidence="5">Belongs to the HIPP family.</text>
</comment>